<dbReference type="PANTHER" id="PTHR11743">
    <property type="entry name" value="VOLTAGE-DEPENDENT ANION-SELECTIVE CHANNEL"/>
    <property type="match status" value="1"/>
</dbReference>
<comment type="similarity">
    <text evidence="1">Belongs to the eukaryotic mitochondrial porin (TC 1.B.8.1) family.</text>
</comment>
<proteinExistence type="inferred from homology"/>
<dbReference type="PANTHER" id="PTHR11743:SF56">
    <property type="entry name" value="MITOCHONDRIAL OUTER MEMBRANE PROTEIN PORIN OF 34 KDA"/>
    <property type="match status" value="1"/>
</dbReference>
<dbReference type="InterPro" id="IPR023614">
    <property type="entry name" value="Porin_dom_sf"/>
</dbReference>
<keyword evidence="3" id="KW-1185">Reference proteome</keyword>
<dbReference type="InterPro" id="IPR001925">
    <property type="entry name" value="Porin_Euk"/>
</dbReference>
<evidence type="ECO:0000313" key="2">
    <source>
        <dbReference type="EMBL" id="PHT57262.1"/>
    </source>
</evidence>
<accession>A0A2G2XIE1</accession>
<dbReference type="Pfam" id="PF01459">
    <property type="entry name" value="Porin_3"/>
    <property type="match status" value="1"/>
</dbReference>
<dbReference type="InterPro" id="IPR027246">
    <property type="entry name" value="Porin_Euk/Tom40"/>
</dbReference>
<dbReference type="STRING" id="33114.A0A2G2XIE1"/>
<dbReference type="OrthoDB" id="1729414at2759"/>
<reference evidence="3" key="2">
    <citation type="journal article" date="2017" name="J. Anim. Genet.">
        <title>Multiple reference genome sequences of hot pepper reveal the massive evolution of plant disease resistance genes by retroduplication.</title>
        <authorList>
            <person name="Kim S."/>
            <person name="Park J."/>
            <person name="Yeom S.-I."/>
            <person name="Kim Y.-M."/>
            <person name="Seo E."/>
            <person name="Kim K.-T."/>
            <person name="Kim M.-S."/>
            <person name="Lee J.M."/>
            <person name="Cheong K."/>
            <person name="Shin H.-S."/>
            <person name="Kim S.-B."/>
            <person name="Han K."/>
            <person name="Lee J."/>
            <person name="Park M."/>
            <person name="Lee H.-A."/>
            <person name="Lee H.-Y."/>
            <person name="Lee Y."/>
            <person name="Oh S."/>
            <person name="Lee J.H."/>
            <person name="Choi E."/>
            <person name="Choi E."/>
            <person name="Lee S.E."/>
            <person name="Jeon J."/>
            <person name="Kim H."/>
            <person name="Choi G."/>
            <person name="Song H."/>
            <person name="Lee J."/>
            <person name="Lee S.-C."/>
            <person name="Kwon J.-K."/>
            <person name="Lee H.-Y."/>
            <person name="Koo N."/>
            <person name="Hong Y."/>
            <person name="Kim R.W."/>
            <person name="Kang W.-H."/>
            <person name="Huh J.H."/>
            <person name="Kang B.-C."/>
            <person name="Yang T.-J."/>
            <person name="Lee Y.-H."/>
            <person name="Bennetzen J.L."/>
            <person name="Choi D."/>
        </authorList>
    </citation>
    <scope>NUCLEOTIDE SEQUENCE [LARGE SCALE GENOMIC DNA]</scope>
    <source>
        <strain evidence="3">cv. PBC81</strain>
    </source>
</reference>
<sequence length="172" mass="19024">MGKGTGLYRDIGKKARDLLYKDYQTDEKISITSGSIAGVTISSSESKKDELFPADVKAQLKSKNSTTYIKVECCSSLLYFTVYFVTSLLNNKGETLSTSYYRSLSRVNDTIGMEVTHSFSTKILVLALSISWIELTTVKASLNKWSPNSLLKIDTNAFNKGAKFGWAVKIMG</sequence>
<organism evidence="2 3">
    <name type="scientific">Capsicum baccatum</name>
    <name type="common">Peruvian pepper</name>
    <dbReference type="NCBI Taxonomy" id="33114"/>
    <lineage>
        <taxon>Eukaryota</taxon>
        <taxon>Viridiplantae</taxon>
        <taxon>Streptophyta</taxon>
        <taxon>Embryophyta</taxon>
        <taxon>Tracheophyta</taxon>
        <taxon>Spermatophyta</taxon>
        <taxon>Magnoliopsida</taxon>
        <taxon>eudicotyledons</taxon>
        <taxon>Gunneridae</taxon>
        <taxon>Pentapetalae</taxon>
        <taxon>asterids</taxon>
        <taxon>lamiids</taxon>
        <taxon>Solanales</taxon>
        <taxon>Solanaceae</taxon>
        <taxon>Solanoideae</taxon>
        <taxon>Capsiceae</taxon>
        <taxon>Capsicum</taxon>
    </lineage>
</organism>
<dbReference type="Proteomes" id="UP000224567">
    <property type="component" value="Unassembled WGS sequence"/>
</dbReference>
<dbReference type="Gene3D" id="2.40.160.10">
    <property type="entry name" value="Porin"/>
    <property type="match status" value="2"/>
</dbReference>
<comment type="caution">
    <text evidence="2">The sequence shown here is derived from an EMBL/GenBank/DDBJ whole genome shotgun (WGS) entry which is preliminary data.</text>
</comment>
<dbReference type="GO" id="GO:0008308">
    <property type="term" value="F:voltage-gated monoatomic anion channel activity"/>
    <property type="evidence" value="ECO:0007669"/>
    <property type="project" value="InterPro"/>
</dbReference>
<gene>
    <name evidence="2" type="ORF">CQW23_05748</name>
</gene>
<dbReference type="EMBL" id="MLFT02000002">
    <property type="protein sequence ID" value="PHT57262.1"/>
    <property type="molecule type" value="Genomic_DNA"/>
</dbReference>
<reference evidence="2 3" key="1">
    <citation type="journal article" date="2017" name="Genome Biol.">
        <title>New reference genome sequences of hot pepper reveal the massive evolution of plant disease-resistance genes by retroduplication.</title>
        <authorList>
            <person name="Kim S."/>
            <person name="Park J."/>
            <person name="Yeom S.I."/>
            <person name="Kim Y.M."/>
            <person name="Seo E."/>
            <person name="Kim K.T."/>
            <person name="Kim M.S."/>
            <person name="Lee J.M."/>
            <person name="Cheong K."/>
            <person name="Shin H.S."/>
            <person name="Kim S.B."/>
            <person name="Han K."/>
            <person name="Lee J."/>
            <person name="Park M."/>
            <person name="Lee H.A."/>
            <person name="Lee H.Y."/>
            <person name="Lee Y."/>
            <person name="Oh S."/>
            <person name="Lee J.H."/>
            <person name="Choi E."/>
            <person name="Choi E."/>
            <person name="Lee S.E."/>
            <person name="Jeon J."/>
            <person name="Kim H."/>
            <person name="Choi G."/>
            <person name="Song H."/>
            <person name="Lee J."/>
            <person name="Lee S.C."/>
            <person name="Kwon J.K."/>
            <person name="Lee H.Y."/>
            <person name="Koo N."/>
            <person name="Hong Y."/>
            <person name="Kim R.W."/>
            <person name="Kang W.H."/>
            <person name="Huh J.H."/>
            <person name="Kang B.C."/>
            <person name="Yang T.J."/>
            <person name="Lee Y.H."/>
            <person name="Bennetzen J.L."/>
            <person name="Choi D."/>
        </authorList>
    </citation>
    <scope>NUCLEOTIDE SEQUENCE [LARGE SCALE GENOMIC DNA]</scope>
    <source>
        <strain evidence="3">cv. PBC81</strain>
    </source>
</reference>
<evidence type="ECO:0000256" key="1">
    <source>
        <dbReference type="ARBA" id="ARBA00009624"/>
    </source>
</evidence>
<dbReference type="GO" id="GO:0005741">
    <property type="term" value="C:mitochondrial outer membrane"/>
    <property type="evidence" value="ECO:0007669"/>
    <property type="project" value="InterPro"/>
</dbReference>
<evidence type="ECO:0000313" key="3">
    <source>
        <dbReference type="Proteomes" id="UP000224567"/>
    </source>
</evidence>
<dbReference type="AlphaFoldDB" id="A0A2G2XIE1"/>
<name>A0A2G2XIE1_CAPBA</name>
<protein>
    <submittedName>
        <fullName evidence="2">Mitochondrial outer membrane protein porin of 34 kDa</fullName>
    </submittedName>
</protein>